<organism evidence="2 3">
    <name type="scientific">Anditalea andensis</name>
    <dbReference type="NCBI Taxonomy" id="1048983"/>
    <lineage>
        <taxon>Bacteria</taxon>
        <taxon>Pseudomonadati</taxon>
        <taxon>Bacteroidota</taxon>
        <taxon>Cytophagia</taxon>
        <taxon>Cytophagales</taxon>
        <taxon>Cytophagaceae</taxon>
        <taxon>Anditalea</taxon>
    </lineage>
</organism>
<proteinExistence type="predicted"/>
<protein>
    <recommendedName>
        <fullName evidence="1">GmrSD restriction endonucleases N-terminal domain-containing protein</fullName>
    </recommendedName>
</protein>
<evidence type="ECO:0000259" key="1">
    <source>
        <dbReference type="Pfam" id="PF03235"/>
    </source>
</evidence>
<dbReference type="STRING" id="1048983.EL17_18645"/>
<gene>
    <name evidence="2" type="ORF">EL17_18645</name>
</gene>
<reference evidence="2 3" key="1">
    <citation type="submission" date="2014-04" db="EMBL/GenBank/DDBJ databases">
        <title>Characterization and application of a salt tolerant electro-active bacterium.</title>
        <authorList>
            <person name="Yang L."/>
            <person name="Wei S."/>
            <person name="Tay Q.X.M."/>
        </authorList>
    </citation>
    <scope>NUCLEOTIDE SEQUENCE [LARGE SCALE GENOMIC DNA]</scope>
    <source>
        <strain evidence="2 3">LY1</strain>
    </source>
</reference>
<keyword evidence="3" id="KW-1185">Reference proteome</keyword>
<name>A0A074KQP6_9BACT</name>
<dbReference type="Pfam" id="PF03235">
    <property type="entry name" value="GmrSD_N"/>
    <property type="match status" value="1"/>
</dbReference>
<dbReference type="eggNOG" id="COG1479">
    <property type="taxonomic scope" value="Bacteria"/>
</dbReference>
<sequence length="353" mass="40931">MTIMTIQEQLDTNRRTVSFDNYDITVRQLYAMLVDLQIKLQPEYQRHFIWDQVRQSQLIESIFLGIPVPNLFMATNQDSTWEVVDGLQRLTTIVNFVGNEEVRQQVNPNSQKLKLGGLEKVTEMNGLIYEDLPMSIQNMFMTRPIRITVLNDKSDFTVRYDLFERLNTGGVVLHPQEIRNCVFLGEFRDFIKECNANPNFLNSVKMTESAERTGNREELVLKFFAYYEDRNEFVHGVKEFLNNYMKKKTKRFSNKAALRDLFNQSFQLINEFLPMGIIRGNRINITPLVLFEAISVGVADLITSNQSQHITSAKLQALLNNQELKRLTTGATNSRSKLINRIEFVKNNILNAV</sequence>
<dbReference type="PANTHER" id="PTHR39639:SF1">
    <property type="entry name" value="DUF262 DOMAIN-CONTAINING PROTEIN"/>
    <property type="match status" value="1"/>
</dbReference>
<dbReference type="AlphaFoldDB" id="A0A074KQP6"/>
<feature type="domain" description="GmrSD restriction endonucleases N-terminal" evidence="1">
    <location>
        <begin position="40"/>
        <end position="183"/>
    </location>
</feature>
<evidence type="ECO:0000313" key="3">
    <source>
        <dbReference type="Proteomes" id="UP000027821"/>
    </source>
</evidence>
<accession>A0A074KQP6</accession>
<comment type="caution">
    <text evidence="2">The sequence shown here is derived from an EMBL/GenBank/DDBJ whole genome shotgun (WGS) entry which is preliminary data.</text>
</comment>
<dbReference type="PANTHER" id="PTHR39639">
    <property type="entry name" value="CHROMOSOME 16, WHOLE GENOME SHOTGUN SEQUENCE"/>
    <property type="match status" value="1"/>
</dbReference>
<dbReference type="Proteomes" id="UP000027821">
    <property type="component" value="Unassembled WGS sequence"/>
</dbReference>
<dbReference type="InterPro" id="IPR004919">
    <property type="entry name" value="GmrSD_N"/>
</dbReference>
<evidence type="ECO:0000313" key="2">
    <source>
        <dbReference type="EMBL" id="KEO72266.1"/>
    </source>
</evidence>
<dbReference type="EMBL" id="JMIH01000025">
    <property type="protein sequence ID" value="KEO72266.1"/>
    <property type="molecule type" value="Genomic_DNA"/>
</dbReference>